<reference evidence="1 2" key="1">
    <citation type="submission" date="2019-02" db="EMBL/GenBank/DDBJ databases">
        <title>Genomic Encyclopedia of Type Strains, Phase IV (KMG-IV): sequencing the most valuable type-strain genomes for metagenomic binning, comparative biology and taxonomic classification.</title>
        <authorList>
            <person name="Goeker M."/>
        </authorList>
    </citation>
    <scope>NUCLEOTIDE SEQUENCE [LARGE SCALE GENOMIC DNA]</scope>
    <source>
        <strain evidence="1 2">DSM 45622</strain>
    </source>
</reference>
<protein>
    <submittedName>
        <fullName evidence="1">2-methylisocitrate lyase-like PEP mutase family enzyme</fullName>
    </submittedName>
</protein>
<dbReference type="Gene3D" id="3.20.20.60">
    <property type="entry name" value="Phosphoenolpyruvate-binding domains"/>
    <property type="match status" value="1"/>
</dbReference>
<keyword evidence="2" id="KW-1185">Reference proteome</keyword>
<evidence type="ECO:0000313" key="1">
    <source>
        <dbReference type="EMBL" id="RZS91838.1"/>
    </source>
</evidence>
<keyword evidence="1" id="KW-0456">Lyase</keyword>
<dbReference type="RefSeq" id="WP_231116078.1">
    <property type="nucleotide sequence ID" value="NZ_SGXD01000001.1"/>
</dbReference>
<sequence length="257" mass="26614">MSPASRDTDRLAGLAEQFRGLHDGPLLVLPNAWDAASARVVEVGGFPAVATSSAATSAVLGLQDGEGAPWEEMFAATARIARAVTVPVSMDAEAGYAMDPAVFVDRLLDTGAVGCNIEDTDHVEGGLQDAETHARWLARVRSAAGALGVPVVLNARVDVFLAASGVPETDRVAEALRRARLYLEAGADCVYPIGVSDPGVLAELVAGIPGPVNGNAGPRLSLGTLQDLGVARVSYGPRFYREALDGFADAIRGLRLG</sequence>
<comment type="caution">
    <text evidence="1">The sequence shown here is derived from an EMBL/GenBank/DDBJ whole genome shotgun (WGS) entry which is preliminary data.</text>
</comment>
<dbReference type="PANTHER" id="PTHR42905:SF16">
    <property type="entry name" value="CARBOXYPHOSPHONOENOLPYRUVATE PHOSPHONOMUTASE-LIKE PROTEIN (AFU_ORTHOLOGUE AFUA_5G07230)"/>
    <property type="match status" value="1"/>
</dbReference>
<dbReference type="InterPro" id="IPR015813">
    <property type="entry name" value="Pyrv/PenolPyrv_kinase-like_dom"/>
</dbReference>
<dbReference type="GO" id="GO:0016829">
    <property type="term" value="F:lyase activity"/>
    <property type="evidence" value="ECO:0007669"/>
    <property type="project" value="UniProtKB-KW"/>
</dbReference>
<dbReference type="PANTHER" id="PTHR42905">
    <property type="entry name" value="PHOSPHOENOLPYRUVATE CARBOXYLASE"/>
    <property type="match status" value="1"/>
</dbReference>
<dbReference type="InterPro" id="IPR039556">
    <property type="entry name" value="ICL/PEPM"/>
</dbReference>
<dbReference type="AlphaFoldDB" id="A0A4Q7NY20"/>
<dbReference type="Pfam" id="PF13714">
    <property type="entry name" value="PEP_mutase"/>
    <property type="match status" value="1"/>
</dbReference>
<organism evidence="1 2">
    <name type="scientific">Motilibacter rhizosphaerae</name>
    <dbReference type="NCBI Taxonomy" id="598652"/>
    <lineage>
        <taxon>Bacteria</taxon>
        <taxon>Bacillati</taxon>
        <taxon>Actinomycetota</taxon>
        <taxon>Actinomycetes</taxon>
        <taxon>Motilibacterales</taxon>
        <taxon>Motilibacteraceae</taxon>
        <taxon>Motilibacter</taxon>
    </lineage>
</organism>
<accession>A0A4Q7NY20</accession>
<dbReference type="EMBL" id="SGXD01000001">
    <property type="protein sequence ID" value="RZS91838.1"/>
    <property type="molecule type" value="Genomic_DNA"/>
</dbReference>
<proteinExistence type="predicted"/>
<dbReference type="CDD" id="cd00377">
    <property type="entry name" value="ICL_PEPM"/>
    <property type="match status" value="1"/>
</dbReference>
<dbReference type="Proteomes" id="UP000293638">
    <property type="component" value="Unassembled WGS sequence"/>
</dbReference>
<dbReference type="InterPro" id="IPR040442">
    <property type="entry name" value="Pyrv_kinase-like_dom_sf"/>
</dbReference>
<dbReference type="SUPFAM" id="SSF51621">
    <property type="entry name" value="Phosphoenolpyruvate/pyruvate domain"/>
    <property type="match status" value="1"/>
</dbReference>
<gene>
    <name evidence="1" type="ORF">EV189_1090</name>
</gene>
<evidence type="ECO:0000313" key="2">
    <source>
        <dbReference type="Proteomes" id="UP000293638"/>
    </source>
</evidence>
<name>A0A4Q7NY20_9ACTN</name>